<dbReference type="InterPro" id="IPR011249">
    <property type="entry name" value="Metalloenz_LuxS/M16"/>
</dbReference>
<name>A0A081R412_STROR</name>
<proteinExistence type="predicted"/>
<comment type="caution">
    <text evidence="2">The sequence shown here is derived from an EMBL/GenBank/DDBJ whole genome shotgun (WGS) entry which is preliminary data.</text>
</comment>
<evidence type="ECO:0000313" key="3">
    <source>
        <dbReference type="Proteomes" id="UP000028098"/>
    </source>
</evidence>
<dbReference type="InterPro" id="IPR050361">
    <property type="entry name" value="MPP/UQCRC_Complex"/>
</dbReference>
<dbReference type="GO" id="GO:0046872">
    <property type="term" value="F:metal ion binding"/>
    <property type="evidence" value="ECO:0007669"/>
    <property type="project" value="InterPro"/>
</dbReference>
<dbReference type="RefSeq" id="WP_042903080.1">
    <property type="nucleotide sequence ID" value="NZ_JAKUVX010000002.1"/>
</dbReference>
<dbReference type="InterPro" id="IPR007863">
    <property type="entry name" value="Peptidase_M16_C"/>
</dbReference>
<dbReference type="Pfam" id="PF05193">
    <property type="entry name" value="Peptidase_M16_C"/>
    <property type="match status" value="1"/>
</dbReference>
<evidence type="ECO:0000259" key="1">
    <source>
        <dbReference type="Pfam" id="PF05193"/>
    </source>
</evidence>
<dbReference type="EMBL" id="JPGB01000006">
    <property type="protein sequence ID" value="KEQ49935.1"/>
    <property type="molecule type" value="Genomic_DNA"/>
</dbReference>
<dbReference type="PANTHER" id="PTHR11851:SF186">
    <property type="entry name" value="INACTIVE METALLOPROTEASE YMFF-RELATED"/>
    <property type="match status" value="1"/>
</dbReference>
<dbReference type="AlphaFoldDB" id="A0A081R412"/>
<reference evidence="2 3" key="1">
    <citation type="submission" date="2014-05" db="EMBL/GenBank/DDBJ databases">
        <authorList>
            <person name="Daugherty S.C."/>
            <person name="Tallon L.J."/>
            <person name="Sadzewicz L."/>
            <person name="Kilian M."/>
            <person name="Tettelin H."/>
        </authorList>
    </citation>
    <scope>NUCLEOTIDE SEQUENCE [LARGE SCALE GENOMIC DNA]</scope>
    <source>
        <strain evidence="2 3">SK143</strain>
    </source>
</reference>
<sequence>MELVPGISAHFVQSKKFKTNKITIRFTAPLSLETIAGRMLSASMLETANQAYPTSQAFRRYLASLYGTDISTSAYRRGQAHILDLTFTYVRDDFLSKKNVLTSRILELVRQTLFAPLAQDGAFEPALFEIERKQLLASLATDMDDSFYFAHKELDSLFFHDERLQLRYSDLRNSILNESPESGYMCFQNTLKNDRIDFFFLGDFNEVEITESLKSLPFTARENGVTIQYHQSYLNVLREGMFQRNVGQSILELGYHSPVKYGDDEHLPMLVMNGLLGEFAHSKLFTNVRENAGIAYTVSSQLDLFSGLLRMYAGIDRENRNQARKMMNHQLLDLKKGNFTDFELEQTKEMIRRSLLMAQDNQQTLFERVYLNALLGKSSFDIDRLVAKLESVDKEAVCKAANSLKLQAIYFMEGVE</sequence>
<dbReference type="STRING" id="1303.SORDD17_00432"/>
<organism evidence="2 3">
    <name type="scientific">Streptococcus oralis</name>
    <dbReference type="NCBI Taxonomy" id="1303"/>
    <lineage>
        <taxon>Bacteria</taxon>
        <taxon>Bacillati</taxon>
        <taxon>Bacillota</taxon>
        <taxon>Bacilli</taxon>
        <taxon>Lactobacillales</taxon>
        <taxon>Streptococcaceae</taxon>
        <taxon>Streptococcus</taxon>
    </lineage>
</organism>
<protein>
    <submittedName>
        <fullName evidence="2">Peptidase M16 inactive domain protein</fullName>
    </submittedName>
</protein>
<dbReference type="PANTHER" id="PTHR11851">
    <property type="entry name" value="METALLOPROTEASE"/>
    <property type="match status" value="1"/>
</dbReference>
<accession>A0A081R412</accession>
<dbReference type="Gene3D" id="3.30.830.10">
    <property type="entry name" value="Metalloenzyme, LuxS/M16 peptidase-like"/>
    <property type="match status" value="2"/>
</dbReference>
<feature type="domain" description="Peptidase M16 C-terminal" evidence="1">
    <location>
        <begin position="187"/>
        <end position="349"/>
    </location>
</feature>
<dbReference type="NCBIfam" id="NF047422">
    <property type="entry name" value="YfmF_fam"/>
    <property type="match status" value="1"/>
</dbReference>
<evidence type="ECO:0000313" key="2">
    <source>
        <dbReference type="EMBL" id="KEQ49935.1"/>
    </source>
</evidence>
<dbReference type="SUPFAM" id="SSF63411">
    <property type="entry name" value="LuxS/MPP-like metallohydrolase"/>
    <property type="match status" value="2"/>
</dbReference>
<gene>
    <name evidence="2" type="ORF">SK143_1877</name>
</gene>
<dbReference type="Proteomes" id="UP000028098">
    <property type="component" value="Unassembled WGS sequence"/>
</dbReference>
<dbReference type="PATRIC" id="fig|1303.44.peg.1801"/>